<dbReference type="SUPFAM" id="SSF52058">
    <property type="entry name" value="L domain-like"/>
    <property type="match status" value="1"/>
</dbReference>
<dbReference type="InterPro" id="IPR011713">
    <property type="entry name" value="Leu-rich_rpt_3"/>
</dbReference>
<dbReference type="InterPro" id="IPR044974">
    <property type="entry name" value="Disease_R_plants"/>
</dbReference>
<comment type="catalytic activity">
    <reaction evidence="10">
        <text>NAD(+) + H2O = ADP-D-ribose + nicotinamide + H(+)</text>
        <dbReference type="Rhea" id="RHEA:16301"/>
        <dbReference type="ChEBI" id="CHEBI:15377"/>
        <dbReference type="ChEBI" id="CHEBI:15378"/>
        <dbReference type="ChEBI" id="CHEBI:17154"/>
        <dbReference type="ChEBI" id="CHEBI:57540"/>
        <dbReference type="ChEBI" id="CHEBI:57967"/>
        <dbReference type="EC" id="3.2.2.6"/>
    </reaction>
    <physiologicalReaction direction="left-to-right" evidence="10">
        <dbReference type="Rhea" id="RHEA:16302"/>
    </physiologicalReaction>
</comment>
<evidence type="ECO:0000256" key="5">
    <source>
        <dbReference type="ARBA" id="ARBA00022614"/>
    </source>
</evidence>
<evidence type="ECO:0000313" key="14">
    <source>
        <dbReference type="EMBL" id="CCB61672.1"/>
    </source>
</evidence>
<keyword evidence="4" id="KW-0963">Cytoplasm</keyword>
<dbReference type="Gene3D" id="1.10.8.430">
    <property type="entry name" value="Helical domain of apoptotic protease-activating factors"/>
    <property type="match status" value="1"/>
</dbReference>
<dbReference type="InterPro" id="IPR002182">
    <property type="entry name" value="NB-ARC"/>
</dbReference>
<evidence type="ECO:0000256" key="11">
    <source>
        <dbReference type="ARBA" id="ARBA00061488"/>
    </source>
</evidence>
<sequence length="1184" mass="134589">MSEVFNSVLKGARSLPITALVQLTFFRLNSYFVVRREQGANRLASNEEYTLYVDAKIKANVVKAGSHEIVLYDHIRGHFHVKTNKGTKSSSTRGRTYRINLQEYACTCGSYDVFLSFRGEDTRNNFTAHLYQELRTKGINTFIDDDKLERGRVISPALVTAIENSMFSIIVLSENYASSKWCLEELAKILECMKTRGQRVLPIFYNVDPSDVRNHRGKFGAALAEHEKNLTENMERVQIWKDALTQVANLSGWESRNNGDTEKLVGIDARIQEIKMRLRLESDDVGMIGIWGMGGIGKTTLARALYNEISRQFEAHSFLEDVGKVLANEGLIKLQQIFLSSLLEEKDLNMKGLTSIKARLHSKKVLVVLDNVNDPTIFECLIGNQDWFGRGSRIIITARDKCLISHGVDYYEVPKFNSDEAYEFIKCHSLKHELLRGDFMELSTSMIGYAQGLPLALKVLRPILFSMSKEESRNQLDKLKSTLNKKIEEVLRISYDGLDDKEKNIFLDIACFFKGEDKDYVIEILDGCGFFPLCGIRSLIDKSLISIYGNKFQMHDLIQEMGLEIVRQQSLQELGKRSRLLFHEDIYDVLKKNTGSEKIEGIFLNLFHLQETIDFTTQAFAGMSKLRLLKVYQSDKISRNSEDTFMKENFKVRFSSNFKFCYDELRYLDLYGYSLKSLPNDFNAKNLVHLSMPCSRIEQLWKGIKVLEKLKRMDLSHSKYLIETPNLSRVTNLERLVLEDCVSLCKVHPSLRDLKNLKFLSLKNCKMLKSLPSGPYDLKSLEILILSGCSKFEQFLENFGNLEMLKELYADGTALRELPSSLSLSRNLVILSLEGCKGPPSASWWFPRRSSNSTGFRLHNLSGLCSLSTLNLSYCNLSDETNLSSLVLLSSLEYLHLCGNNFVTLPNLSRLSRLEDVQLENCTRLQELPDLPSSIGLLDARNCTSLKNVQSHLKNRVIRVLNLVLGLYTLTPGSRLPDWIRYKSSGMEVIAELPPNWFNSNFLGFWFAIVVPKFSGLDRFHAVSCSLSLSRSSGFTHYFTFCPHSSCQMLMLDHVALFYFSLSFLSDWCGHINWHQVTHIKALFYPHSVQFSEPKWNGIGLAYSNEDVNHNNPPMIQFGSISSASSAPNKSTVVLTEIHDEEPSGSVDGSELDNSGYCTADEGEPADTLALRIRLNQRCSHRNA</sequence>
<organism evidence="14 15">
    <name type="scientific">Vitis vinifera</name>
    <name type="common">Grape</name>
    <dbReference type="NCBI Taxonomy" id="29760"/>
    <lineage>
        <taxon>Eukaryota</taxon>
        <taxon>Viridiplantae</taxon>
        <taxon>Streptophyta</taxon>
        <taxon>Embryophyta</taxon>
        <taxon>Tracheophyta</taxon>
        <taxon>Spermatophyta</taxon>
        <taxon>Magnoliopsida</taxon>
        <taxon>eudicotyledons</taxon>
        <taxon>Gunneridae</taxon>
        <taxon>Pentapetalae</taxon>
        <taxon>rosids</taxon>
        <taxon>Vitales</taxon>
        <taxon>Vitaceae</taxon>
        <taxon>Viteae</taxon>
        <taxon>Vitis</taxon>
    </lineage>
</organism>
<evidence type="ECO:0000256" key="4">
    <source>
        <dbReference type="ARBA" id="ARBA00022490"/>
    </source>
</evidence>
<reference evidence="15" key="1">
    <citation type="journal article" date="2007" name="Nature">
        <title>The grapevine genome sequence suggests ancestral hexaploidization in major angiosperm phyla.</title>
        <authorList>
            <consortium name="The French-Italian Public Consortium for Grapevine Genome Characterization."/>
            <person name="Jaillon O."/>
            <person name="Aury J.-M."/>
            <person name="Noel B."/>
            <person name="Policriti A."/>
            <person name="Clepet C."/>
            <person name="Casagrande A."/>
            <person name="Choisne N."/>
            <person name="Aubourg S."/>
            <person name="Vitulo N."/>
            <person name="Jubin C."/>
            <person name="Vezzi A."/>
            <person name="Legeai F."/>
            <person name="Hugueney P."/>
            <person name="Dasilva C."/>
            <person name="Horner D."/>
            <person name="Mica E."/>
            <person name="Jublot D."/>
            <person name="Poulain J."/>
            <person name="Bruyere C."/>
            <person name="Billault A."/>
            <person name="Segurens B."/>
            <person name="Gouyvenoux M."/>
            <person name="Ugarte E."/>
            <person name="Cattonaro F."/>
            <person name="Anthouard V."/>
            <person name="Vico V."/>
            <person name="Del Fabbro C."/>
            <person name="Alaux M."/>
            <person name="Di Gaspero G."/>
            <person name="Dumas V."/>
            <person name="Felice N."/>
            <person name="Paillard S."/>
            <person name="Juman I."/>
            <person name="Moroldo M."/>
            <person name="Scalabrin S."/>
            <person name="Canaguier A."/>
            <person name="Le Clainche I."/>
            <person name="Malacrida G."/>
            <person name="Durand E."/>
            <person name="Pesole G."/>
            <person name="Laucou V."/>
            <person name="Chatelet P."/>
            <person name="Merdinoglu D."/>
            <person name="Delledonne M."/>
            <person name="Pezzotti M."/>
            <person name="Lecharny A."/>
            <person name="Scarpelli C."/>
            <person name="Artiguenave F."/>
            <person name="Pe M.E."/>
            <person name="Valle G."/>
            <person name="Morgante M."/>
            <person name="Caboche M."/>
            <person name="Adam-Blondon A.-F."/>
            <person name="Weissenbach J."/>
            <person name="Quetier F."/>
            <person name="Wincker P."/>
        </authorList>
    </citation>
    <scope>NUCLEOTIDE SEQUENCE [LARGE SCALE GENOMIC DNA]</scope>
    <source>
        <strain evidence="15">cv. Pinot noir / PN40024</strain>
    </source>
</reference>
<keyword evidence="5" id="KW-0433">Leucine-rich repeat</keyword>
<dbReference type="Pfam" id="PF23282">
    <property type="entry name" value="WHD_ROQ1"/>
    <property type="match status" value="1"/>
</dbReference>
<dbReference type="SMART" id="SM00255">
    <property type="entry name" value="TIR"/>
    <property type="match status" value="1"/>
</dbReference>
<gene>
    <name evidence="14" type="ordered locus">VIT_18s0041g01330</name>
</gene>
<feature type="domain" description="TIR" evidence="13">
    <location>
        <begin position="109"/>
        <end position="275"/>
    </location>
</feature>
<name>F6I3U9_VITVI</name>
<dbReference type="PaxDb" id="29760-VIT_18s0041g01330.t01"/>
<dbReference type="eggNOG" id="ENOG502R41B">
    <property type="taxonomic scope" value="Eukaryota"/>
</dbReference>
<dbReference type="GO" id="GO:0005737">
    <property type="term" value="C:cytoplasm"/>
    <property type="evidence" value="ECO:0007669"/>
    <property type="project" value="UniProtKB-SubCell"/>
</dbReference>
<evidence type="ECO:0000256" key="10">
    <source>
        <dbReference type="ARBA" id="ARBA00047304"/>
    </source>
</evidence>
<dbReference type="GO" id="GO:0061809">
    <property type="term" value="F:NAD+ nucleosidase activity, cyclic ADP-ribose generating"/>
    <property type="evidence" value="ECO:0007669"/>
    <property type="project" value="UniProtKB-EC"/>
</dbReference>
<keyword evidence="9" id="KW-0539">Nucleus</keyword>
<dbReference type="GO" id="GO:0050832">
    <property type="term" value="P:defense response to fungus"/>
    <property type="evidence" value="ECO:0007669"/>
    <property type="project" value="UniProtKB-ARBA"/>
</dbReference>
<evidence type="ECO:0000259" key="13">
    <source>
        <dbReference type="PROSITE" id="PS50104"/>
    </source>
</evidence>
<dbReference type="GO" id="GO:0005634">
    <property type="term" value="C:nucleus"/>
    <property type="evidence" value="ECO:0007669"/>
    <property type="project" value="UniProtKB-SubCell"/>
</dbReference>
<dbReference type="Gene3D" id="3.40.50.300">
    <property type="entry name" value="P-loop containing nucleotide triphosphate hydrolases"/>
    <property type="match status" value="1"/>
</dbReference>
<evidence type="ECO:0000313" key="15">
    <source>
        <dbReference type="Proteomes" id="UP000009183"/>
    </source>
</evidence>
<evidence type="ECO:0000256" key="2">
    <source>
        <dbReference type="ARBA" id="ARBA00004496"/>
    </source>
</evidence>
<evidence type="ECO:0000256" key="3">
    <source>
        <dbReference type="ARBA" id="ARBA00011982"/>
    </source>
</evidence>
<dbReference type="PANTHER" id="PTHR11017">
    <property type="entry name" value="LEUCINE-RICH REPEAT-CONTAINING PROTEIN"/>
    <property type="match status" value="1"/>
</dbReference>
<dbReference type="Pfam" id="PF07725">
    <property type="entry name" value="LRR_3"/>
    <property type="match status" value="1"/>
</dbReference>
<dbReference type="EC" id="3.2.2.6" evidence="3"/>
<dbReference type="Pfam" id="PF01582">
    <property type="entry name" value="TIR"/>
    <property type="match status" value="1"/>
</dbReference>
<evidence type="ECO:0000256" key="6">
    <source>
        <dbReference type="ARBA" id="ARBA00022737"/>
    </source>
</evidence>
<dbReference type="InterPro" id="IPR042197">
    <property type="entry name" value="Apaf_helical"/>
</dbReference>
<evidence type="ECO:0000256" key="7">
    <source>
        <dbReference type="ARBA" id="ARBA00022801"/>
    </source>
</evidence>
<dbReference type="SUPFAM" id="SSF52540">
    <property type="entry name" value="P-loop containing nucleoside triphosphate hydrolases"/>
    <property type="match status" value="1"/>
</dbReference>
<dbReference type="InterPro" id="IPR045344">
    <property type="entry name" value="C-JID"/>
</dbReference>
<dbReference type="GO" id="GO:0043068">
    <property type="term" value="P:positive regulation of programmed cell death"/>
    <property type="evidence" value="ECO:0007669"/>
    <property type="project" value="UniProtKB-ARBA"/>
</dbReference>
<protein>
    <recommendedName>
        <fullName evidence="3">ADP-ribosyl cyclase/cyclic ADP-ribose hydrolase</fullName>
        <ecNumber evidence="3">3.2.2.6</ecNumber>
    </recommendedName>
</protein>
<keyword evidence="7" id="KW-0378">Hydrolase</keyword>
<comment type="subcellular location">
    <subcellularLocation>
        <location evidence="2">Cytoplasm</location>
    </subcellularLocation>
    <subcellularLocation>
        <location evidence="1">Nucleus</location>
    </subcellularLocation>
</comment>
<comment type="similarity">
    <text evidence="11">Belongs to the disease resistance TIR-NB-LRR family.</text>
</comment>
<dbReference type="ExpressionAtlas" id="F6I3U9">
    <property type="expression patterns" value="baseline and differential"/>
</dbReference>
<dbReference type="PROSITE" id="PS51450">
    <property type="entry name" value="LRR"/>
    <property type="match status" value="2"/>
</dbReference>
<keyword evidence="8" id="KW-0520">NAD</keyword>
<dbReference type="InterPro" id="IPR032675">
    <property type="entry name" value="LRR_dom_sf"/>
</dbReference>
<dbReference type="PROSITE" id="PS50104">
    <property type="entry name" value="TIR"/>
    <property type="match status" value="1"/>
</dbReference>
<dbReference type="EMBL" id="FN596744">
    <property type="protein sequence ID" value="CCB61672.1"/>
    <property type="molecule type" value="Genomic_DNA"/>
</dbReference>
<dbReference type="Pfam" id="PF20160">
    <property type="entry name" value="C-JID"/>
    <property type="match status" value="1"/>
</dbReference>
<dbReference type="Proteomes" id="UP000009183">
    <property type="component" value="Chromosome 18"/>
</dbReference>
<dbReference type="InterPro" id="IPR035897">
    <property type="entry name" value="Toll_tir_struct_dom_sf"/>
</dbReference>
<evidence type="ECO:0000256" key="8">
    <source>
        <dbReference type="ARBA" id="ARBA00023027"/>
    </source>
</evidence>
<dbReference type="InterPro" id="IPR058192">
    <property type="entry name" value="WHD_ROQ1-like"/>
</dbReference>
<dbReference type="FunFam" id="3.40.50.10140:FF:000007">
    <property type="entry name" value="Disease resistance protein (TIR-NBS-LRR class)"/>
    <property type="match status" value="1"/>
</dbReference>
<dbReference type="HOGENOM" id="CLU_001561_0_0_1"/>
<dbReference type="InterPro" id="IPR000157">
    <property type="entry name" value="TIR_dom"/>
</dbReference>
<evidence type="ECO:0000256" key="9">
    <source>
        <dbReference type="ARBA" id="ARBA00023242"/>
    </source>
</evidence>
<dbReference type="GO" id="GO:0043531">
    <property type="term" value="F:ADP binding"/>
    <property type="evidence" value="ECO:0007669"/>
    <property type="project" value="InterPro"/>
</dbReference>
<accession>F6I3U9</accession>
<dbReference type="Pfam" id="PF00931">
    <property type="entry name" value="NB-ARC"/>
    <property type="match status" value="1"/>
</dbReference>
<dbReference type="AlphaFoldDB" id="F6I3U9"/>
<feature type="region of interest" description="Disordered" evidence="12">
    <location>
        <begin position="1140"/>
        <end position="1159"/>
    </location>
</feature>
<dbReference type="InterPro" id="IPR001611">
    <property type="entry name" value="Leu-rich_rpt"/>
</dbReference>
<dbReference type="GO" id="GO:0007165">
    <property type="term" value="P:signal transduction"/>
    <property type="evidence" value="ECO:0007669"/>
    <property type="project" value="InterPro"/>
</dbReference>
<keyword evidence="15" id="KW-1185">Reference proteome</keyword>
<dbReference type="SMR" id="F6I3U9"/>
<dbReference type="SUPFAM" id="SSF52200">
    <property type="entry name" value="Toll/Interleukin receptor TIR domain"/>
    <property type="match status" value="1"/>
</dbReference>
<dbReference type="Gene3D" id="3.80.10.10">
    <property type="entry name" value="Ribonuclease Inhibitor"/>
    <property type="match status" value="2"/>
</dbReference>
<dbReference type="PANTHER" id="PTHR11017:SF479">
    <property type="entry name" value="DISEASE RESISTANCE PROTEIN (TIR-NBS-LRR CLASS) FAMILY"/>
    <property type="match status" value="1"/>
</dbReference>
<dbReference type="InParanoid" id="F6I3U9"/>
<dbReference type="Gene3D" id="3.40.50.10140">
    <property type="entry name" value="Toll/interleukin-1 receptor homology (TIR) domain"/>
    <property type="match status" value="1"/>
</dbReference>
<evidence type="ECO:0000256" key="12">
    <source>
        <dbReference type="SAM" id="MobiDB-lite"/>
    </source>
</evidence>
<proteinExistence type="inferred from homology"/>
<dbReference type="InterPro" id="IPR027417">
    <property type="entry name" value="P-loop_NTPase"/>
</dbReference>
<keyword evidence="6" id="KW-0677">Repeat</keyword>
<evidence type="ECO:0000256" key="1">
    <source>
        <dbReference type="ARBA" id="ARBA00004123"/>
    </source>
</evidence>
<dbReference type="FunCoup" id="F6I3U9">
    <property type="interactions" value="314"/>
</dbReference>
<dbReference type="PRINTS" id="PR00364">
    <property type="entry name" value="DISEASERSIST"/>
</dbReference>